<organism evidence="3 4">
    <name type="scientific">Thiomicrorhabdus sediminis</name>
    <dbReference type="NCBI Taxonomy" id="2580412"/>
    <lineage>
        <taxon>Bacteria</taxon>
        <taxon>Pseudomonadati</taxon>
        <taxon>Pseudomonadota</taxon>
        <taxon>Gammaproteobacteria</taxon>
        <taxon>Thiotrichales</taxon>
        <taxon>Piscirickettsiaceae</taxon>
        <taxon>Thiomicrorhabdus</taxon>
    </lineage>
</organism>
<dbReference type="RefSeq" id="WP_138564245.1">
    <property type="nucleotide sequence ID" value="NZ_CP040602.1"/>
</dbReference>
<keyword evidence="4" id="KW-1185">Reference proteome</keyword>
<accession>A0A4V1HHN7</accession>
<dbReference type="OrthoDB" id="9801469at2"/>
<dbReference type="SUPFAM" id="SSF82657">
    <property type="entry name" value="BolA-like"/>
    <property type="match status" value="1"/>
</dbReference>
<dbReference type="Gene3D" id="3.10.20.90">
    <property type="entry name" value="Phosphatidylinositol 3-kinase Catalytic Subunit, Chain A, domain 1"/>
    <property type="match status" value="1"/>
</dbReference>
<dbReference type="PIRSF" id="PIRSF003113">
    <property type="entry name" value="BolA"/>
    <property type="match status" value="1"/>
</dbReference>
<dbReference type="PANTHER" id="PTHR46229">
    <property type="entry name" value="BOLA TRANSCRIPTION REGULATOR"/>
    <property type="match status" value="1"/>
</dbReference>
<dbReference type="AlphaFoldDB" id="A0A4V1HHN7"/>
<evidence type="ECO:0000256" key="1">
    <source>
        <dbReference type="ARBA" id="ARBA00005578"/>
    </source>
</evidence>
<proteinExistence type="inferred from homology"/>
<name>A0A4V1HHN7_9GAMM</name>
<dbReference type="InterPro" id="IPR050961">
    <property type="entry name" value="BolA/IbaG_stress_morph_reg"/>
</dbReference>
<dbReference type="EMBL" id="CP040602">
    <property type="protein sequence ID" value="QCU89663.1"/>
    <property type="molecule type" value="Genomic_DNA"/>
</dbReference>
<dbReference type="Pfam" id="PF01722">
    <property type="entry name" value="BolA"/>
    <property type="match status" value="1"/>
</dbReference>
<comment type="similarity">
    <text evidence="1 2">Belongs to the BolA/IbaG family.</text>
</comment>
<sequence length="101" mass="11513">MLQTQIEQIITDRFQIAFMQLDNESHMHSGPASESHFKLTLVSEDFIGQNKVKRHQAVYKALVELMPQFHALALHTYTPQEWQEKGGHIPLSPKCAGGSKR</sequence>
<dbReference type="Proteomes" id="UP000304864">
    <property type="component" value="Chromosome"/>
</dbReference>
<dbReference type="InterPro" id="IPR002634">
    <property type="entry name" value="BolA"/>
</dbReference>
<evidence type="ECO:0000313" key="3">
    <source>
        <dbReference type="EMBL" id="QCU89663.1"/>
    </source>
</evidence>
<dbReference type="InterPro" id="IPR036065">
    <property type="entry name" value="BolA-like_sf"/>
</dbReference>
<gene>
    <name evidence="3" type="ORF">FE785_02925</name>
</gene>
<dbReference type="GO" id="GO:0006351">
    <property type="term" value="P:DNA-templated transcription"/>
    <property type="evidence" value="ECO:0007669"/>
    <property type="project" value="TreeGrafter"/>
</dbReference>
<dbReference type="GO" id="GO:0005829">
    <property type="term" value="C:cytosol"/>
    <property type="evidence" value="ECO:0007669"/>
    <property type="project" value="TreeGrafter"/>
</dbReference>
<dbReference type="PANTHER" id="PTHR46229:SF2">
    <property type="entry name" value="BOLA-LIKE PROTEIN 1"/>
    <property type="match status" value="1"/>
</dbReference>
<reference evidence="3 4" key="1">
    <citation type="submission" date="2019-05" db="EMBL/GenBank/DDBJ databases">
        <title>Thiomicrorhabdus sediminis sp. nov, a novel sulfur-oxidizing bacterium isolated from coastal sediment.</title>
        <authorList>
            <person name="Liu X."/>
        </authorList>
    </citation>
    <scope>NUCLEOTIDE SEQUENCE [LARGE SCALE GENOMIC DNA]</scope>
    <source>
        <strain evidence="3 4">G1</strain>
    </source>
</reference>
<protein>
    <submittedName>
        <fullName evidence="3">BolA family transcriptional regulator</fullName>
    </submittedName>
</protein>
<evidence type="ECO:0000256" key="2">
    <source>
        <dbReference type="RuleBase" id="RU003860"/>
    </source>
</evidence>
<evidence type="ECO:0000313" key="4">
    <source>
        <dbReference type="Proteomes" id="UP000304864"/>
    </source>
</evidence>
<dbReference type="KEGG" id="thig:FE785_02925"/>